<proteinExistence type="predicted"/>
<keyword evidence="7" id="KW-0496">Mitochondrion</keyword>
<feature type="signal peptide" evidence="15">
    <location>
        <begin position="1"/>
        <end position="16"/>
    </location>
</feature>
<dbReference type="CDD" id="cd21987">
    <property type="entry name" value="HMG-box_TFAM_rpt2"/>
    <property type="match status" value="1"/>
</dbReference>
<keyword evidence="10" id="KW-1135">Mitochondrion nucleoid</keyword>
<dbReference type="GO" id="GO:0003677">
    <property type="term" value="F:DNA binding"/>
    <property type="evidence" value="ECO:0007669"/>
    <property type="project" value="UniProtKB-UniRule"/>
</dbReference>
<dbReference type="FunFam" id="1.10.30.10:FF:000043">
    <property type="entry name" value="Transcription factor A, mitochondrial"/>
    <property type="match status" value="1"/>
</dbReference>
<dbReference type="KEGG" id="pgut:117670652"/>
<evidence type="ECO:0000256" key="12">
    <source>
        <dbReference type="ARBA" id="ARBA00045216"/>
    </source>
</evidence>
<dbReference type="GO" id="GO:0005634">
    <property type="term" value="C:nucleus"/>
    <property type="evidence" value="ECO:0007669"/>
    <property type="project" value="UniProtKB-UniRule"/>
</dbReference>
<keyword evidence="2" id="KW-0597">Phosphoprotein</keyword>
<dbReference type="PANTHER" id="PTHR48112:SF36">
    <property type="entry name" value="TRANSCRIPTION FACTOR A, MITOCHONDRIAL"/>
    <property type="match status" value="1"/>
</dbReference>
<name>A0A6P9CC56_PANGU</name>
<keyword evidence="17" id="KW-1185">Reference proteome</keyword>
<evidence type="ECO:0000256" key="14">
    <source>
        <dbReference type="PROSITE-ProRule" id="PRU00267"/>
    </source>
</evidence>
<reference evidence="18" key="1">
    <citation type="submission" date="2025-08" db="UniProtKB">
        <authorList>
            <consortium name="RefSeq"/>
        </authorList>
    </citation>
    <scope>IDENTIFICATION</scope>
    <source>
        <tissue evidence="18">Blood</tissue>
    </source>
</reference>
<dbReference type="SUPFAM" id="SSF47095">
    <property type="entry name" value="HMG-box"/>
    <property type="match status" value="2"/>
</dbReference>
<keyword evidence="3" id="KW-0677">Repeat</keyword>
<dbReference type="AlphaFoldDB" id="A0A6P9CC56"/>
<feature type="chain" id="PRO_5028266302" description="Transcription factor A, mitochondrial" evidence="15">
    <location>
        <begin position="17"/>
        <end position="244"/>
    </location>
</feature>
<evidence type="ECO:0000256" key="11">
    <source>
        <dbReference type="ARBA" id="ARBA00040582"/>
    </source>
</evidence>
<dbReference type="InParanoid" id="A0A6P9CC56"/>
<evidence type="ECO:0000256" key="2">
    <source>
        <dbReference type="ARBA" id="ARBA00022553"/>
    </source>
</evidence>
<evidence type="ECO:0000256" key="7">
    <source>
        <dbReference type="ARBA" id="ARBA00023128"/>
    </source>
</evidence>
<dbReference type="Pfam" id="PF00505">
    <property type="entry name" value="HMG_box"/>
    <property type="match status" value="1"/>
</dbReference>
<dbReference type="InterPro" id="IPR036910">
    <property type="entry name" value="HMG_box_dom_sf"/>
</dbReference>
<dbReference type="Proteomes" id="UP001652622">
    <property type="component" value="Unplaced"/>
</dbReference>
<dbReference type="GeneID" id="117670652"/>
<dbReference type="RefSeq" id="XP_034281858.1">
    <property type="nucleotide sequence ID" value="XM_034425967.1"/>
</dbReference>
<comment type="subcellular location">
    <subcellularLocation>
        <location evidence="1">Mitochondrion matrix</location>
        <location evidence="1">Mitochondrion nucleoid</location>
    </subcellularLocation>
</comment>
<keyword evidence="15" id="KW-0732">Signal</keyword>
<comment type="subunit">
    <text evidence="13">Monomer; binds DNA as a monomer. Homodimer. Component of the mitochondrial transcription initiation complex, composed at least of TFB2M, TFAM and POLRMT. In this complex TFAM recruits POLRMT to the promoter whereas TFB2M induces structural changes in POLRMT to enable promoter opening and trapping of the DNA non-template strand. Upon metabolic stress, forms a complex composed of FOXO3, SIRT3, TFAM and POLRMT. Interacts with TFB1M and TFB2M. Interacts with CLPX; this enhances DNA-binding.</text>
</comment>
<keyword evidence="9" id="KW-0804">Transcription</keyword>
<evidence type="ECO:0000259" key="16">
    <source>
        <dbReference type="PROSITE" id="PS50118"/>
    </source>
</evidence>
<dbReference type="GO" id="GO:0006357">
    <property type="term" value="P:regulation of transcription by RNA polymerase II"/>
    <property type="evidence" value="ECO:0007669"/>
    <property type="project" value="TreeGrafter"/>
</dbReference>
<evidence type="ECO:0000256" key="3">
    <source>
        <dbReference type="ARBA" id="ARBA00022737"/>
    </source>
</evidence>
<evidence type="ECO:0000256" key="4">
    <source>
        <dbReference type="ARBA" id="ARBA00022946"/>
    </source>
</evidence>
<feature type="DNA-binding region" description="HMG box" evidence="14">
    <location>
        <begin position="44"/>
        <end position="112"/>
    </location>
</feature>
<evidence type="ECO:0000313" key="18">
    <source>
        <dbReference type="RefSeq" id="XP_034281858.1"/>
    </source>
</evidence>
<feature type="domain" description="HMG box" evidence="16">
    <location>
        <begin position="44"/>
        <end position="112"/>
    </location>
</feature>
<dbReference type="OrthoDB" id="5550281at2759"/>
<evidence type="ECO:0000256" key="15">
    <source>
        <dbReference type="SAM" id="SignalP"/>
    </source>
</evidence>
<dbReference type="OMA" id="YMQLAED"/>
<evidence type="ECO:0000256" key="13">
    <source>
        <dbReference type="ARBA" id="ARBA00046467"/>
    </source>
</evidence>
<dbReference type="Pfam" id="PF09011">
    <property type="entry name" value="HMG_box_2"/>
    <property type="match status" value="1"/>
</dbReference>
<dbReference type="PROSITE" id="PS50118">
    <property type="entry name" value="HMG_BOX_2"/>
    <property type="match status" value="2"/>
</dbReference>
<keyword evidence="5" id="KW-0805">Transcription regulation</keyword>
<gene>
    <name evidence="18" type="primary">TFAM</name>
</gene>
<comment type="function">
    <text evidence="12">Binds to the mitochondrial light strand promoter and functions in mitochondrial transcription regulation. Component of the mitochondrial transcription initiation complex, composed at least of TFB2M, TFAM and POLRMT that is required for basal transcription of mitochondrial DNA. In this complex, TFAM recruits POLRMT to a specific promoter whereas TFB2M induces structural changes in POLRMT to enable promoter opening and trapping of the DNA non-template strand. Required for accurate and efficient promoter recognition by the mitochondrial RNA polymerase. Promotes transcription initiation from the HSP1 and the light strand promoter by binding immediately upstream of transcriptional start sites. Is able to unwind DNA. Bends the mitochondrial light strand promoter DNA into a U-turn shape via its HMG boxes. Required for maintenance of normal levels of mitochondrial DNA. May play a role in organizing and compacting mitochondrial DNA.</text>
</comment>
<accession>A0A6P9CC56</accession>
<evidence type="ECO:0000256" key="6">
    <source>
        <dbReference type="ARBA" id="ARBA00023125"/>
    </source>
</evidence>
<evidence type="ECO:0000256" key="10">
    <source>
        <dbReference type="ARBA" id="ARBA00023271"/>
    </source>
</evidence>
<evidence type="ECO:0000256" key="9">
    <source>
        <dbReference type="ARBA" id="ARBA00023163"/>
    </source>
</evidence>
<dbReference type="GO" id="GO:0042645">
    <property type="term" value="C:mitochondrial nucleoid"/>
    <property type="evidence" value="ECO:0007669"/>
    <property type="project" value="UniProtKB-SubCell"/>
</dbReference>
<feature type="domain" description="HMG box" evidence="16">
    <location>
        <begin position="149"/>
        <end position="213"/>
    </location>
</feature>
<evidence type="ECO:0000256" key="8">
    <source>
        <dbReference type="ARBA" id="ARBA00023159"/>
    </source>
</evidence>
<protein>
    <recommendedName>
        <fullName evidence="11">Transcription factor A, mitochondrial</fullName>
    </recommendedName>
</protein>
<sequence length="244" mass="28788">MAVALVARLLASVSVSGPRGVLRCTVTSSLEKCFSKYFSSDSCPKRPLPSYLTFLNKQRDFYKKKYPELNNQQLMKEVGHIWRELPHNEKQHYEAIAKSEWDVYKEQMAKYRSQLNPVEEAALKEEKKIRRQIRKQAKIKKELTAFGKPKRSRSSFNIFVSEHFQETKGLSNKERFKALCEEWKNLPSPQKQVYTQLAEDDKIRFENEMRSWEQQMKASGRGDVLNYKFKLTRKRKKPETEPLS</sequence>
<keyword evidence="14" id="KW-0539">Nucleus</keyword>
<keyword evidence="4" id="KW-0809">Transit peptide</keyword>
<evidence type="ECO:0000313" key="17">
    <source>
        <dbReference type="Proteomes" id="UP001652622"/>
    </source>
</evidence>
<dbReference type="SMART" id="SM00398">
    <property type="entry name" value="HMG"/>
    <property type="match status" value="2"/>
</dbReference>
<evidence type="ECO:0000256" key="5">
    <source>
        <dbReference type="ARBA" id="ARBA00023015"/>
    </source>
</evidence>
<dbReference type="CTD" id="7019"/>
<organism evidence="17 18">
    <name type="scientific">Pantherophis guttatus</name>
    <name type="common">Corn snake</name>
    <name type="synonym">Elaphe guttata</name>
    <dbReference type="NCBI Taxonomy" id="94885"/>
    <lineage>
        <taxon>Eukaryota</taxon>
        <taxon>Metazoa</taxon>
        <taxon>Chordata</taxon>
        <taxon>Craniata</taxon>
        <taxon>Vertebrata</taxon>
        <taxon>Euteleostomi</taxon>
        <taxon>Lepidosauria</taxon>
        <taxon>Squamata</taxon>
        <taxon>Bifurcata</taxon>
        <taxon>Unidentata</taxon>
        <taxon>Episquamata</taxon>
        <taxon>Toxicofera</taxon>
        <taxon>Serpentes</taxon>
        <taxon>Colubroidea</taxon>
        <taxon>Colubridae</taxon>
        <taxon>Colubrinae</taxon>
        <taxon>Pantherophis</taxon>
    </lineage>
</organism>
<feature type="DNA-binding region" description="HMG box" evidence="14">
    <location>
        <begin position="149"/>
        <end position="213"/>
    </location>
</feature>
<dbReference type="Gene3D" id="1.10.30.10">
    <property type="entry name" value="High mobility group box domain"/>
    <property type="match status" value="2"/>
</dbReference>
<dbReference type="InterPro" id="IPR009071">
    <property type="entry name" value="HMG_box_dom"/>
</dbReference>
<keyword evidence="8" id="KW-0010">Activator</keyword>
<keyword evidence="6 14" id="KW-0238">DNA-binding</keyword>
<evidence type="ECO:0000256" key="1">
    <source>
        <dbReference type="ARBA" id="ARBA00004436"/>
    </source>
</evidence>
<dbReference type="PANTHER" id="PTHR48112">
    <property type="entry name" value="HIGH MOBILITY GROUP PROTEIN DSP1"/>
    <property type="match status" value="1"/>
</dbReference>
<dbReference type="InterPro" id="IPR050342">
    <property type="entry name" value="HMGB"/>
</dbReference>